<keyword evidence="3" id="KW-1185">Reference proteome</keyword>
<name>A0A0F4GB84_9PEZI</name>
<feature type="region of interest" description="Disordered" evidence="1">
    <location>
        <begin position="115"/>
        <end position="214"/>
    </location>
</feature>
<evidence type="ECO:0000313" key="2">
    <source>
        <dbReference type="EMBL" id="KJX94609.1"/>
    </source>
</evidence>
<reference evidence="2 3" key="1">
    <citation type="submission" date="2015-03" db="EMBL/GenBank/DDBJ databases">
        <title>RNA-seq based gene annotation and comparative genomics of four Zymoseptoria species reveal species-specific pathogenicity related genes and transposable element activity.</title>
        <authorList>
            <person name="Grandaubert J."/>
            <person name="Bhattacharyya A."/>
            <person name="Stukenbrock E.H."/>
        </authorList>
    </citation>
    <scope>NUCLEOTIDE SEQUENCE [LARGE SCALE GENOMIC DNA]</scope>
    <source>
        <strain evidence="2 3">Zb18110</strain>
    </source>
</reference>
<dbReference type="Proteomes" id="UP000033647">
    <property type="component" value="Unassembled WGS sequence"/>
</dbReference>
<feature type="compositionally biased region" description="Basic and acidic residues" evidence="1">
    <location>
        <begin position="115"/>
        <end position="139"/>
    </location>
</feature>
<proteinExistence type="predicted"/>
<comment type="caution">
    <text evidence="2">The sequence shown here is derived from an EMBL/GenBank/DDBJ whole genome shotgun (WGS) entry which is preliminary data.</text>
</comment>
<feature type="compositionally biased region" description="Basic and acidic residues" evidence="1">
    <location>
        <begin position="156"/>
        <end position="178"/>
    </location>
</feature>
<sequence>MATPLTYLPSSLTPAARSDIVDAYAWKSYYLSRAHLLPSTTIQVPPLVIGENEDNWLDRERATTKLAEQVEAYLIGLDTEEAVPVEQAPEVVEPMSATRSPPREETLVERAQRLRREEMKNGHHNGSTREEKKAEKNERTSWPSHAQMRPAAQSDGEGRLQRHHFEMDWVKDESESRSRRLGSHVTSPTADLMTSLPPSPAHPRSSQLVSSTQSFQTLNPGATTALTVQWPILPKVSPPPTPLVPRKPFSTFKSTLEARNLIDQHAAGKKQAEWDQQQLEATMPHQEAKERARREFEEAQDQLDMGFQVGYEVARAAWEEANPTWSMAKGKGRAATVEDEDEKL</sequence>
<accession>A0A0F4GB84</accession>
<dbReference type="OrthoDB" id="10442124at2759"/>
<feature type="compositionally biased region" description="Polar residues" evidence="1">
    <location>
        <begin position="204"/>
        <end position="214"/>
    </location>
</feature>
<protein>
    <submittedName>
        <fullName evidence="2">Uncharacterized protein</fullName>
    </submittedName>
</protein>
<evidence type="ECO:0000313" key="3">
    <source>
        <dbReference type="Proteomes" id="UP000033647"/>
    </source>
</evidence>
<gene>
    <name evidence="2" type="ORF">TI39_contig4173g00047</name>
</gene>
<dbReference type="AlphaFoldDB" id="A0A0F4GB84"/>
<dbReference type="EMBL" id="LAFY01004132">
    <property type="protein sequence ID" value="KJX94609.1"/>
    <property type="molecule type" value="Genomic_DNA"/>
</dbReference>
<organism evidence="2 3">
    <name type="scientific">Zymoseptoria brevis</name>
    <dbReference type="NCBI Taxonomy" id="1047168"/>
    <lineage>
        <taxon>Eukaryota</taxon>
        <taxon>Fungi</taxon>
        <taxon>Dikarya</taxon>
        <taxon>Ascomycota</taxon>
        <taxon>Pezizomycotina</taxon>
        <taxon>Dothideomycetes</taxon>
        <taxon>Dothideomycetidae</taxon>
        <taxon>Mycosphaerellales</taxon>
        <taxon>Mycosphaerellaceae</taxon>
        <taxon>Zymoseptoria</taxon>
    </lineage>
</organism>
<evidence type="ECO:0000256" key="1">
    <source>
        <dbReference type="SAM" id="MobiDB-lite"/>
    </source>
</evidence>